<name>M5FWM7_DACPD</name>
<proteinExistence type="predicted"/>
<gene>
    <name evidence="2" type="ORF">DACRYDRAFT_107277</name>
</gene>
<protein>
    <submittedName>
        <fullName evidence="2">Uncharacterized protein</fullName>
    </submittedName>
</protein>
<feature type="region of interest" description="Disordered" evidence="1">
    <location>
        <begin position="34"/>
        <end position="82"/>
    </location>
</feature>
<dbReference type="Proteomes" id="UP000030653">
    <property type="component" value="Unassembled WGS sequence"/>
</dbReference>
<dbReference type="HOGENOM" id="CLU_1224733_0_0_1"/>
<organism evidence="2 3">
    <name type="scientific">Dacryopinax primogenitus (strain DJM 731)</name>
    <name type="common">Brown rot fungus</name>
    <dbReference type="NCBI Taxonomy" id="1858805"/>
    <lineage>
        <taxon>Eukaryota</taxon>
        <taxon>Fungi</taxon>
        <taxon>Dikarya</taxon>
        <taxon>Basidiomycota</taxon>
        <taxon>Agaricomycotina</taxon>
        <taxon>Dacrymycetes</taxon>
        <taxon>Dacrymycetales</taxon>
        <taxon>Dacrymycetaceae</taxon>
        <taxon>Dacryopinax</taxon>
    </lineage>
</organism>
<evidence type="ECO:0000256" key="1">
    <source>
        <dbReference type="SAM" id="MobiDB-lite"/>
    </source>
</evidence>
<dbReference type="AlphaFoldDB" id="M5FWM7"/>
<evidence type="ECO:0000313" key="3">
    <source>
        <dbReference type="Proteomes" id="UP000030653"/>
    </source>
</evidence>
<sequence length="226" mass="24417">MRQRQPRGAHGIVVPLARRVLVFDTQLFQMGLIGRPSQCDRGSPRFTECSPESETPRSPSHEGHALTPGAESPSDSESLLATPTPFGAIGILDGRFSLRMSSPMLHTSIGKQPPFNISNLPWSADMNMMLSPPISEHPAPSQETALGPVMKLEFPATPVGFAYNAVNPPPEPFALFGDHIYMATSSPIPSGTPEPDFFHMWGVSSVGTMDWLIDPVLLNVSNQGMA</sequence>
<evidence type="ECO:0000313" key="2">
    <source>
        <dbReference type="EMBL" id="EJU02351.1"/>
    </source>
</evidence>
<keyword evidence="3" id="KW-1185">Reference proteome</keyword>
<accession>M5FWM7</accession>
<dbReference type="GeneID" id="63683501"/>
<dbReference type="EMBL" id="JH795862">
    <property type="protein sequence ID" value="EJU02351.1"/>
    <property type="molecule type" value="Genomic_DNA"/>
</dbReference>
<dbReference type="STRING" id="1858805.M5FWM7"/>
<reference evidence="2 3" key="1">
    <citation type="journal article" date="2012" name="Science">
        <title>The Paleozoic origin of enzymatic lignin decomposition reconstructed from 31 fungal genomes.</title>
        <authorList>
            <person name="Floudas D."/>
            <person name="Binder M."/>
            <person name="Riley R."/>
            <person name="Barry K."/>
            <person name="Blanchette R.A."/>
            <person name="Henrissat B."/>
            <person name="Martinez A.T."/>
            <person name="Otillar R."/>
            <person name="Spatafora J.W."/>
            <person name="Yadav J.S."/>
            <person name="Aerts A."/>
            <person name="Benoit I."/>
            <person name="Boyd A."/>
            <person name="Carlson A."/>
            <person name="Copeland A."/>
            <person name="Coutinho P.M."/>
            <person name="de Vries R.P."/>
            <person name="Ferreira P."/>
            <person name="Findley K."/>
            <person name="Foster B."/>
            <person name="Gaskell J."/>
            <person name="Glotzer D."/>
            <person name="Gorecki P."/>
            <person name="Heitman J."/>
            <person name="Hesse C."/>
            <person name="Hori C."/>
            <person name="Igarashi K."/>
            <person name="Jurgens J.A."/>
            <person name="Kallen N."/>
            <person name="Kersten P."/>
            <person name="Kohler A."/>
            <person name="Kuees U."/>
            <person name="Kumar T.K.A."/>
            <person name="Kuo A."/>
            <person name="LaButti K."/>
            <person name="Larrondo L.F."/>
            <person name="Lindquist E."/>
            <person name="Ling A."/>
            <person name="Lombard V."/>
            <person name="Lucas S."/>
            <person name="Lundell T."/>
            <person name="Martin R."/>
            <person name="McLaughlin D.J."/>
            <person name="Morgenstern I."/>
            <person name="Morin E."/>
            <person name="Murat C."/>
            <person name="Nagy L.G."/>
            <person name="Nolan M."/>
            <person name="Ohm R.A."/>
            <person name="Patyshakuliyeva A."/>
            <person name="Rokas A."/>
            <person name="Ruiz-Duenas F.J."/>
            <person name="Sabat G."/>
            <person name="Salamov A."/>
            <person name="Samejima M."/>
            <person name="Schmutz J."/>
            <person name="Slot J.C."/>
            <person name="St John F."/>
            <person name="Stenlid J."/>
            <person name="Sun H."/>
            <person name="Sun S."/>
            <person name="Syed K."/>
            <person name="Tsang A."/>
            <person name="Wiebenga A."/>
            <person name="Young D."/>
            <person name="Pisabarro A."/>
            <person name="Eastwood D.C."/>
            <person name="Martin F."/>
            <person name="Cullen D."/>
            <person name="Grigoriev I.V."/>
            <person name="Hibbett D.S."/>
        </authorList>
    </citation>
    <scope>NUCLEOTIDE SEQUENCE [LARGE SCALE GENOMIC DNA]</scope>
    <source>
        <strain evidence="2 3">DJM-731 SS1</strain>
    </source>
</reference>
<dbReference type="RefSeq" id="XP_040629245.1">
    <property type="nucleotide sequence ID" value="XM_040768439.1"/>
</dbReference>